<dbReference type="GO" id="GO:0003677">
    <property type="term" value="F:DNA binding"/>
    <property type="evidence" value="ECO:0007669"/>
    <property type="project" value="UniProtKB-KW"/>
</dbReference>
<dbReference type="InterPro" id="IPR016032">
    <property type="entry name" value="Sig_transdc_resp-reg_C-effctor"/>
</dbReference>
<evidence type="ECO:0000313" key="5">
    <source>
        <dbReference type="EMBL" id="NNU44228.1"/>
    </source>
</evidence>
<proteinExistence type="predicted"/>
<dbReference type="RefSeq" id="WP_171560807.1">
    <property type="nucleotide sequence ID" value="NZ_JABFCS010000001.1"/>
</dbReference>
<keyword evidence="3" id="KW-0804">Transcription</keyword>
<keyword evidence="1" id="KW-0805">Transcription regulation</keyword>
<reference evidence="5 6" key="1">
    <citation type="submission" date="2020-05" db="EMBL/GenBank/DDBJ databases">
        <authorList>
            <person name="Khan S.A."/>
            <person name="Jeon C.O."/>
            <person name="Chun B.H."/>
        </authorList>
    </citation>
    <scope>NUCLEOTIDE SEQUENCE [LARGE SCALE GENOMIC DNA]</scope>
    <source>
        <strain evidence="5 6">B156</strain>
    </source>
</reference>
<evidence type="ECO:0000256" key="1">
    <source>
        <dbReference type="ARBA" id="ARBA00023015"/>
    </source>
</evidence>
<dbReference type="PRINTS" id="PR00038">
    <property type="entry name" value="HTHLUXR"/>
</dbReference>
<accession>A0A849K781</accession>
<sequence>MSRTTLPEFSRFLLNLYRHAQEVPVHEFQDAVLTAVRPLLPFDASIWGTGTMTAEGIDIHSLHRHNFPEEMFGAFAQVRHQDTAARRVTSEPRATIGFSALEEFSGEDQAEIRQFAHDYAQHHCFITSDINPLTRFTEWVSLFRSDPQRRCAPEEVELLGALAPHLMQSLAINRLVHLDRLVGQDARENWAVAIADPRGVIYHADPRFKELMALEWPLQGQRLGASLLDELQGSQARILGRRVVVQRTLEQGLYFLRARERHAVDSLSPREFMVAELLASGMTQKQIAARVARSPETIRSQVKAIFAKMDINNVALLAPLLVLRQ</sequence>
<dbReference type="PROSITE" id="PS50043">
    <property type="entry name" value="HTH_LUXR_2"/>
    <property type="match status" value="1"/>
</dbReference>
<feature type="domain" description="HTH luxR-type" evidence="4">
    <location>
        <begin position="260"/>
        <end position="325"/>
    </location>
</feature>
<dbReference type="SUPFAM" id="SSF46894">
    <property type="entry name" value="C-terminal effector domain of the bipartite response regulators"/>
    <property type="match status" value="1"/>
</dbReference>
<protein>
    <submittedName>
        <fullName evidence="5">Helix-turn-helix transcriptional regulator</fullName>
    </submittedName>
</protein>
<dbReference type="PANTHER" id="PTHR44688:SF16">
    <property type="entry name" value="DNA-BINDING TRANSCRIPTIONAL ACTIVATOR DEVR_DOSR"/>
    <property type="match status" value="1"/>
</dbReference>
<dbReference type="InterPro" id="IPR000792">
    <property type="entry name" value="Tscrpt_reg_LuxR_C"/>
</dbReference>
<dbReference type="GO" id="GO:0006355">
    <property type="term" value="P:regulation of DNA-templated transcription"/>
    <property type="evidence" value="ECO:0007669"/>
    <property type="project" value="InterPro"/>
</dbReference>
<comment type="caution">
    <text evidence="5">The sequence shown here is derived from an EMBL/GenBank/DDBJ whole genome shotgun (WGS) entry which is preliminary data.</text>
</comment>
<dbReference type="CDD" id="cd06170">
    <property type="entry name" value="LuxR_C_like"/>
    <property type="match status" value="1"/>
</dbReference>
<keyword evidence="6" id="KW-1185">Reference proteome</keyword>
<dbReference type="PANTHER" id="PTHR44688">
    <property type="entry name" value="DNA-BINDING TRANSCRIPTIONAL ACTIVATOR DEVR_DOSR"/>
    <property type="match status" value="1"/>
</dbReference>
<dbReference type="InterPro" id="IPR036388">
    <property type="entry name" value="WH-like_DNA-bd_sf"/>
</dbReference>
<evidence type="ECO:0000256" key="3">
    <source>
        <dbReference type="ARBA" id="ARBA00023163"/>
    </source>
</evidence>
<evidence type="ECO:0000256" key="2">
    <source>
        <dbReference type="ARBA" id="ARBA00023125"/>
    </source>
</evidence>
<organism evidence="5 6">
    <name type="scientific">Ramlibacter montanisoli</name>
    <dbReference type="NCBI Taxonomy" id="2732512"/>
    <lineage>
        <taxon>Bacteria</taxon>
        <taxon>Pseudomonadati</taxon>
        <taxon>Pseudomonadota</taxon>
        <taxon>Betaproteobacteria</taxon>
        <taxon>Burkholderiales</taxon>
        <taxon>Comamonadaceae</taxon>
        <taxon>Ramlibacter</taxon>
    </lineage>
</organism>
<evidence type="ECO:0000259" key="4">
    <source>
        <dbReference type="PROSITE" id="PS50043"/>
    </source>
</evidence>
<evidence type="ECO:0000313" key="6">
    <source>
        <dbReference type="Proteomes" id="UP000552954"/>
    </source>
</evidence>
<dbReference type="Pfam" id="PF00196">
    <property type="entry name" value="GerE"/>
    <property type="match status" value="1"/>
</dbReference>
<dbReference type="AlphaFoldDB" id="A0A849K781"/>
<keyword evidence="2" id="KW-0238">DNA-binding</keyword>
<reference evidence="5 6" key="2">
    <citation type="submission" date="2020-06" db="EMBL/GenBank/DDBJ databases">
        <title>Ramlibacter rhizophilus sp. nov., isolated from rhizosphere soil of national flower Mugunghwa from South Korea.</title>
        <authorList>
            <person name="Zheng-Fei Y."/>
            <person name="Huan T."/>
        </authorList>
    </citation>
    <scope>NUCLEOTIDE SEQUENCE [LARGE SCALE GENOMIC DNA]</scope>
    <source>
        <strain evidence="5 6">B156</strain>
    </source>
</reference>
<dbReference type="EMBL" id="JABFCS010000001">
    <property type="protein sequence ID" value="NNU44228.1"/>
    <property type="molecule type" value="Genomic_DNA"/>
</dbReference>
<dbReference type="Gene3D" id="1.10.10.10">
    <property type="entry name" value="Winged helix-like DNA-binding domain superfamily/Winged helix DNA-binding domain"/>
    <property type="match status" value="1"/>
</dbReference>
<gene>
    <name evidence="5" type="ORF">HK415_15300</name>
</gene>
<dbReference type="Proteomes" id="UP000552954">
    <property type="component" value="Unassembled WGS sequence"/>
</dbReference>
<dbReference type="SMART" id="SM00421">
    <property type="entry name" value="HTH_LUXR"/>
    <property type="match status" value="1"/>
</dbReference>
<name>A0A849K781_9BURK</name>